<dbReference type="EMBL" id="JBBPBN010000058">
    <property type="protein sequence ID" value="KAK8988342.1"/>
    <property type="molecule type" value="Genomic_DNA"/>
</dbReference>
<evidence type="ECO:0000256" key="1">
    <source>
        <dbReference type="SAM" id="MobiDB-lite"/>
    </source>
</evidence>
<dbReference type="Proteomes" id="UP001396334">
    <property type="component" value="Unassembled WGS sequence"/>
</dbReference>
<comment type="caution">
    <text evidence="2">The sequence shown here is derived from an EMBL/GenBank/DDBJ whole genome shotgun (WGS) entry which is preliminary data.</text>
</comment>
<keyword evidence="3" id="KW-1185">Reference proteome</keyword>
<reference evidence="2 3" key="1">
    <citation type="journal article" date="2024" name="G3 (Bethesda)">
        <title>Genome assembly of Hibiscus sabdariffa L. provides insights into metabolisms of medicinal natural products.</title>
        <authorList>
            <person name="Kim T."/>
        </authorList>
    </citation>
    <scope>NUCLEOTIDE SEQUENCE [LARGE SCALE GENOMIC DNA]</scope>
    <source>
        <strain evidence="2">TK-2024</strain>
        <tissue evidence="2">Old leaves</tissue>
    </source>
</reference>
<gene>
    <name evidence="2" type="ORF">V6N11_061100</name>
</gene>
<proteinExistence type="predicted"/>
<sequence>MTPGLVSQVGPSTTVQPVIVENVEVPLHDGSSSTHRPVFPEGSTTQSFREPVVSTGNLDAGFSGNQVATNGSPVDSVVPHNSNVSQTVLSIGLDDGDVSSVPECDEASVPEQFRGRSILIY</sequence>
<feature type="compositionally biased region" description="Polar residues" evidence="1">
    <location>
        <begin position="63"/>
        <end position="80"/>
    </location>
</feature>
<protein>
    <submittedName>
        <fullName evidence="2">Uncharacterized protein</fullName>
    </submittedName>
</protein>
<organism evidence="2 3">
    <name type="scientific">Hibiscus sabdariffa</name>
    <name type="common">roselle</name>
    <dbReference type="NCBI Taxonomy" id="183260"/>
    <lineage>
        <taxon>Eukaryota</taxon>
        <taxon>Viridiplantae</taxon>
        <taxon>Streptophyta</taxon>
        <taxon>Embryophyta</taxon>
        <taxon>Tracheophyta</taxon>
        <taxon>Spermatophyta</taxon>
        <taxon>Magnoliopsida</taxon>
        <taxon>eudicotyledons</taxon>
        <taxon>Gunneridae</taxon>
        <taxon>Pentapetalae</taxon>
        <taxon>rosids</taxon>
        <taxon>malvids</taxon>
        <taxon>Malvales</taxon>
        <taxon>Malvaceae</taxon>
        <taxon>Malvoideae</taxon>
        <taxon>Hibiscus</taxon>
    </lineage>
</organism>
<name>A0ABR2PIS3_9ROSI</name>
<accession>A0ABR2PIS3</accession>
<feature type="region of interest" description="Disordered" evidence="1">
    <location>
        <begin position="27"/>
        <end position="80"/>
    </location>
</feature>
<evidence type="ECO:0000313" key="2">
    <source>
        <dbReference type="EMBL" id="KAK8988342.1"/>
    </source>
</evidence>
<evidence type="ECO:0000313" key="3">
    <source>
        <dbReference type="Proteomes" id="UP001396334"/>
    </source>
</evidence>